<protein>
    <recommendedName>
        <fullName evidence="1">Nucleotide modification associated domain-containing protein</fullName>
    </recommendedName>
</protein>
<evidence type="ECO:0000259" key="1">
    <source>
        <dbReference type="Pfam" id="PF18753"/>
    </source>
</evidence>
<dbReference type="AlphaFoldDB" id="A0A3N0EQH5"/>
<reference evidence="2 3" key="1">
    <citation type="submission" date="2018-10" db="EMBL/GenBank/DDBJ databases">
        <title>Sinomicrobium pectinilyticum sp. nov., a pectinase-producing bacterium isolated from alkaline and saline soil, and emended description of the genus Sinomicrobium.</title>
        <authorList>
            <person name="Cheng B."/>
            <person name="Li C."/>
            <person name="Lai Q."/>
            <person name="Du M."/>
            <person name="Shao Z."/>
            <person name="Xu P."/>
            <person name="Yang C."/>
        </authorList>
    </citation>
    <scope>NUCLEOTIDE SEQUENCE [LARGE SCALE GENOMIC DNA]</scope>
    <source>
        <strain evidence="2 3">5DNS001</strain>
    </source>
</reference>
<evidence type="ECO:0000313" key="2">
    <source>
        <dbReference type="EMBL" id="RNL90130.1"/>
    </source>
</evidence>
<evidence type="ECO:0000313" key="3">
    <source>
        <dbReference type="Proteomes" id="UP000267469"/>
    </source>
</evidence>
<name>A0A3N0EQH5_SINP1</name>
<accession>A0A3N0EQH5</accession>
<dbReference type="InterPro" id="IPR041180">
    <property type="entry name" value="Nmad2"/>
</dbReference>
<sequence>MKITEKMSLEDYDKFCIENLPNKIPKWFAGDWTKRMGDCIYDFSNGAEPTIRKGVHNETNRERDLGGQNALLSTHFYYFGEEPRPLPEHLKPIIKKNQGHLKIERREIIDSFEKWIIQFDKNKIYADPQLRHEFDRTPSDEQIIKCSSRHKEEDYDESEETLC</sequence>
<proteinExistence type="predicted"/>
<gene>
    <name evidence="2" type="ORF">ED312_06635</name>
</gene>
<dbReference type="Pfam" id="PF18753">
    <property type="entry name" value="Nmad2"/>
    <property type="match status" value="1"/>
</dbReference>
<comment type="caution">
    <text evidence="2">The sequence shown here is derived from an EMBL/GenBank/DDBJ whole genome shotgun (WGS) entry which is preliminary data.</text>
</comment>
<dbReference type="EMBL" id="RJTM01000034">
    <property type="protein sequence ID" value="RNL90130.1"/>
    <property type="molecule type" value="Genomic_DNA"/>
</dbReference>
<keyword evidence="3" id="KW-1185">Reference proteome</keyword>
<dbReference type="OrthoDB" id="2080678at2"/>
<dbReference type="Proteomes" id="UP000267469">
    <property type="component" value="Unassembled WGS sequence"/>
</dbReference>
<organism evidence="2 3">
    <name type="scientific">Sinomicrobium pectinilyticum</name>
    <dbReference type="NCBI Taxonomy" id="1084421"/>
    <lineage>
        <taxon>Bacteria</taxon>
        <taxon>Pseudomonadati</taxon>
        <taxon>Bacteroidota</taxon>
        <taxon>Flavobacteriia</taxon>
        <taxon>Flavobacteriales</taxon>
        <taxon>Flavobacteriaceae</taxon>
        <taxon>Sinomicrobium</taxon>
    </lineage>
</organism>
<feature type="domain" description="Nucleotide modification associated" evidence="1">
    <location>
        <begin position="1"/>
        <end position="129"/>
    </location>
</feature>